<dbReference type="AlphaFoldDB" id="A0A067SMS9"/>
<dbReference type="EMBL" id="KL142389">
    <property type="protein sequence ID" value="KDR72226.1"/>
    <property type="molecule type" value="Genomic_DNA"/>
</dbReference>
<keyword evidence="1" id="KW-0472">Membrane</keyword>
<sequence>MSGAKIADNVNIFGSSINASNKRSHNIRRYEFKNAQFFYGNTIGRVNQVYRAPDQTVPLARATGPGGLWALWLKRPGWAVMVVGGVVGCAVGLTVLGGRVMVNALFEKLLHFTLKKTAMQVIGLFLEKELISIPEMNDSQIRQTTPRGSLKDDLILGDIVSWSMETRLK</sequence>
<name>A0A067SMS9_GALM3</name>
<protein>
    <submittedName>
        <fullName evidence="2">Uncharacterized protein</fullName>
    </submittedName>
</protein>
<keyword evidence="1" id="KW-0812">Transmembrane</keyword>
<reference evidence="3" key="1">
    <citation type="journal article" date="2014" name="Proc. Natl. Acad. Sci. U.S.A.">
        <title>Extensive sampling of basidiomycete genomes demonstrates inadequacy of the white-rot/brown-rot paradigm for wood decay fungi.</title>
        <authorList>
            <person name="Riley R."/>
            <person name="Salamov A.A."/>
            <person name="Brown D.W."/>
            <person name="Nagy L.G."/>
            <person name="Floudas D."/>
            <person name="Held B.W."/>
            <person name="Levasseur A."/>
            <person name="Lombard V."/>
            <person name="Morin E."/>
            <person name="Otillar R."/>
            <person name="Lindquist E.A."/>
            <person name="Sun H."/>
            <person name="LaButti K.M."/>
            <person name="Schmutz J."/>
            <person name="Jabbour D."/>
            <person name="Luo H."/>
            <person name="Baker S.E."/>
            <person name="Pisabarro A.G."/>
            <person name="Walton J.D."/>
            <person name="Blanchette R.A."/>
            <person name="Henrissat B."/>
            <person name="Martin F."/>
            <person name="Cullen D."/>
            <person name="Hibbett D.S."/>
            <person name="Grigoriev I.V."/>
        </authorList>
    </citation>
    <scope>NUCLEOTIDE SEQUENCE [LARGE SCALE GENOMIC DNA]</scope>
    <source>
        <strain evidence="3">CBS 339.88</strain>
    </source>
</reference>
<feature type="transmembrane region" description="Helical" evidence="1">
    <location>
        <begin position="78"/>
        <end position="106"/>
    </location>
</feature>
<keyword evidence="1" id="KW-1133">Transmembrane helix</keyword>
<dbReference type="HOGENOM" id="CLU_1578628_0_0_1"/>
<organism evidence="2 3">
    <name type="scientific">Galerina marginata (strain CBS 339.88)</name>
    <dbReference type="NCBI Taxonomy" id="685588"/>
    <lineage>
        <taxon>Eukaryota</taxon>
        <taxon>Fungi</taxon>
        <taxon>Dikarya</taxon>
        <taxon>Basidiomycota</taxon>
        <taxon>Agaricomycotina</taxon>
        <taxon>Agaricomycetes</taxon>
        <taxon>Agaricomycetidae</taxon>
        <taxon>Agaricales</taxon>
        <taxon>Agaricineae</taxon>
        <taxon>Strophariaceae</taxon>
        <taxon>Galerina</taxon>
    </lineage>
</organism>
<accession>A0A067SMS9</accession>
<dbReference type="Proteomes" id="UP000027222">
    <property type="component" value="Unassembled WGS sequence"/>
</dbReference>
<evidence type="ECO:0000256" key="1">
    <source>
        <dbReference type="SAM" id="Phobius"/>
    </source>
</evidence>
<keyword evidence="3" id="KW-1185">Reference proteome</keyword>
<evidence type="ECO:0000313" key="3">
    <source>
        <dbReference type="Proteomes" id="UP000027222"/>
    </source>
</evidence>
<gene>
    <name evidence="2" type="ORF">GALMADRAFT_213270</name>
</gene>
<evidence type="ECO:0000313" key="2">
    <source>
        <dbReference type="EMBL" id="KDR72226.1"/>
    </source>
</evidence>
<proteinExistence type="predicted"/>